<dbReference type="Proteomes" id="UP001138540">
    <property type="component" value="Unassembled WGS sequence"/>
</dbReference>
<sequence length="149" mass="17320">MAILPRPVSPTSAFADLREMFSRERPHRWSILALSITLTGFLLWGFLVDSRIPPKEREIIYVESWMSDRKDSDIIRRQIEDLAKYEAALERKQREFQSVADSLGIEWREDEIRNRAQRKETIAAMNKLLHKRLEAALAHEAGATDTATR</sequence>
<gene>
    <name evidence="3" type="ORF">HNP60_003708</name>
</gene>
<evidence type="ECO:0000256" key="1">
    <source>
        <dbReference type="SAM" id="Coils"/>
    </source>
</evidence>
<keyword evidence="1" id="KW-0175">Coiled coil</keyword>
<name>A0ABR6NKD6_9SPHN</name>
<evidence type="ECO:0000256" key="2">
    <source>
        <dbReference type="SAM" id="Phobius"/>
    </source>
</evidence>
<dbReference type="RefSeq" id="WP_184052273.1">
    <property type="nucleotide sequence ID" value="NZ_JACHKA010000001.1"/>
</dbReference>
<feature type="coiled-coil region" evidence="1">
    <location>
        <begin position="75"/>
        <end position="102"/>
    </location>
</feature>
<comment type="caution">
    <text evidence="3">The sequence shown here is derived from an EMBL/GenBank/DDBJ whole genome shotgun (WGS) entry which is preliminary data.</text>
</comment>
<organism evidence="3 4">
    <name type="scientific">Sphingobium lignivorans</name>
    <dbReference type="NCBI Taxonomy" id="2735886"/>
    <lineage>
        <taxon>Bacteria</taxon>
        <taxon>Pseudomonadati</taxon>
        <taxon>Pseudomonadota</taxon>
        <taxon>Alphaproteobacteria</taxon>
        <taxon>Sphingomonadales</taxon>
        <taxon>Sphingomonadaceae</taxon>
        <taxon>Sphingobium</taxon>
    </lineage>
</organism>
<proteinExistence type="predicted"/>
<keyword evidence="2" id="KW-0812">Transmembrane</keyword>
<keyword evidence="4" id="KW-1185">Reference proteome</keyword>
<keyword evidence="2" id="KW-1133">Transmembrane helix</keyword>
<accession>A0ABR6NKD6</accession>
<feature type="transmembrane region" description="Helical" evidence="2">
    <location>
        <begin position="29"/>
        <end position="48"/>
    </location>
</feature>
<reference evidence="3 4" key="1">
    <citation type="submission" date="2020-08" db="EMBL/GenBank/DDBJ databases">
        <title>Exploring microbial biodiversity for novel pathways involved in the catabolism of aromatic compounds derived from lignin.</title>
        <authorList>
            <person name="Elkins J."/>
        </authorList>
    </citation>
    <scope>NUCLEOTIDE SEQUENCE [LARGE SCALE GENOMIC DNA]</scope>
    <source>
        <strain evidence="3 4">B1D3A</strain>
    </source>
</reference>
<keyword evidence="2" id="KW-0472">Membrane</keyword>
<dbReference type="EMBL" id="JACHKA010000001">
    <property type="protein sequence ID" value="MBB5987734.1"/>
    <property type="molecule type" value="Genomic_DNA"/>
</dbReference>
<evidence type="ECO:0000313" key="4">
    <source>
        <dbReference type="Proteomes" id="UP001138540"/>
    </source>
</evidence>
<protein>
    <submittedName>
        <fullName evidence="3">Uncharacterized protein</fullName>
    </submittedName>
</protein>
<evidence type="ECO:0000313" key="3">
    <source>
        <dbReference type="EMBL" id="MBB5987734.1"/>
    </source>
</evidence>